<protein>
    <submittedName>
        <fullName evidence="1">Uncharacterized protein</fullName>
    </submittedName>
</protein>
<dbReference type="AlphaFoldDB" id="A0A6A6FVS9"/>
<evidence type="ECO:0000313" key="2">
    <source>
        <dbReference type="Proteomes" id="UP000799539"/>
    </source>
</evidence>
<sequence length="79" mass="8741">MAFTFGDFLRSGSGDWSSYSNTIALLTDNHYWAASPRPIDDGQMRRRITHAAGSFVVLLDKILQTAPGSIEHYSTESTC</sequence>
<dbReference type="EMBL" id="ML992663">
    <property type="protein sequence ID" value="KAF2217350.1"/>
    <property type="molecule type" value="Genomic_DNA"/>
</dbReference>
<keyword evidence="2" id="KW-1185">Reference proteome</keyword>
<dbReference type="Proteomes" id="UP000799539">
    <property type="component" value="Unassembled WGS sequence"/>
</dbReference>
<name>A0A6A6FVS9_9PEZI</name>
<proteinExistence type="predicted"/>
<organism evidence="1 2">
    <name type="scientific">Cercospora zeae-maydis SCOH1-5</name>
    <dbReference type="NCBI Taxonomy" id="717836"/>
    <lineage>
        <taxon>Eukaryota</taxon>
        <taxon>Fungi</taxon>
        <taxon>Dikarya</taxon>
        <taxon>Ascomycota</taxon>
        <taxon>Pezizomycotina</taxon>
        <taxon>Dothideomycetes</taxon>
        <taxon>Dothideomycetidae</taxon>
        <taxon>Mycosphaerellales</taxon>
        <taxon>Mycosphaerellaceae</taxon>
        <taxon>Cercospora</taxon>
    </lineage>
</organism>
<evidence type="ECO:0000313" key="1">
    <source>
        <dbReference type="EMBL" id="KAF2217350.1"/>
    </source>
</evidence>
<accession>A0A6A6FVS9</accession>
<gene>
    <name evidence="1" type="ORF">CERZMDRAFT_89815</name>
</gene>
<reference evidence="1" key="1">
    <citation type="journal article" date="2020" name="Stud. Mycol.">
        <title>101 Dothideomycetes genomes: a test case for predicting lifestyles and emergence of pathogens.</title>
        <authorList>
            <person name="Haridas S."/>
            <person name="Albert R."/>
            <person name="Binder M."/>
            <person name="Bloem J."/>
            <person name="Labutti K."/>
            <person name="Salamov A."/>
            <person name="Andreopoulos B."/>
            <person name="Baker S."/>
            <person name="Barry K."/>
            <person name="Bills G."/>
            <person name="Bluhm B."/>
            <person name="Cannon C."/>
            <person name="Castanera R."/>
            <person name="Culley D."/>
            <person name="Daum C."/>
            <person name="Ezra D."/>
            <person name="Gonzalez J."/>
            <person name="Henrissat B."/>
            <person name="Kuo A."/>
            <person name="Liang C."/>
            <person name="Lipzen A."/>
            <person name="Lutzoni F."/>
            <person name="Magnuson J."/>
            <person name="Mondo S."/>
            <person name="Nolan M."/>
            <person name="Ohm R."/>
            <person name="Pangilinan J."/>
            <person name="Park H.-J."/>
            <person name="Ramirez L."/>
            <person name="Alfaro M."/>
            <person name="Sun H."/>
            <person name="Tritt A."/>
            <person name="Yoshinaga Y."/>
            <person name="Zwiers L.-H."/>
            <person name="Turgeon B."/>
            <person name="Goodwin S."/>
            <person name="Spatafora J."/>
            <person name="Crous P."/>
            <person name="Grigoriev I."/>
        </authorList>
    </citation>
    <scope>NUCLEOTIDE SEQUENCE</scope>
    <source>
        <strain evidence="1">SCOH1-5</strain>
    </source>
</reference>